<dbReference type="GO" id="GO:0015969">
    <property type="term" value="P:guanosine tetraphosphate metabolic process"/>
    <property type="evidence" value="ECO:0007669"/>
    <property type="project" value="InterPro"/>
</dbReference>
<dbReference type="SUPFAM" id="SSF109604">
    <property type="entry name" value="HD-domain/PDEase-like"/>
    <property type="match status" value="1"/>
</dbReference>
<dbReference type="FunFam" id="3.30.460.10:FF:000001">
    <property type="entry name" value="GTP pyrophosphokinase RelA"/>
    <property type="match status" value="1"/>
</dbReference>
<comment type="caution">
    <text evidence="10">The sequence shown here is derived from an EMBL/GenBank/DDBJ whole genome shotgun (WGS) entry which is preliminary data.</text>
</comment>
<feature type="domain" description="TGS" evidence="9">
    <location>
        <begin position="383"/>
        <end position="444"/>
    </location>
</feature>
<keyword evidence="10" id="KW-0378">Hydrolase</keyword>
<dbReference type="Pfam" id="PF19296">
    <property type="entry name" value="RelA_AH_RIS"/>
    <property type="match status" value="2"/>
</dbReference>
<dbReference type="GO" id="GO:0008728">
    <property type="term" value="F:GTP diphosphokinase activity"/>
    <property type="evidence" value="ECO:0007669"/>
    <property type="project" value="UniProtKB-EC"/>
</dbReference>
<dbReference type="CDD" id="cd05399">
    <property type="entry name" value="NT_Rel-Spo_like"/>
    <property type="match status" value="1"/>
</dbReference>
<name>A0A3R9WQW9_9SPHN</name>
<dbReference type="SUPFAM" id="SSF55021">
    <property type="entry name" value="ACT-like"/>
    <property type="match status" value="1"/>
</dbReference>
<dbReference type="Pfam" id="PF02824">
    <property type="entry name" value="TGS"/>
    <property type="match status" value="1"/>
</dbReference>
<evidence type="ECO:0000256" key="4">
    <source>
        <dbReference type="ARBA" id="ARBA00032407"/>
    </source>
</evidence>
<dbReference type="PROSITE" id="PS51880">
    <property type="entry name" value="TGS"/>
    <property type="match status" value="1"/>
</dbReference>
<dbReference type="Gene3D" id="1.10.3210.10">
    <property type="entry name" value="Hypothetical protein af1432"/>
    <property type="match status" value="1"/>
</dbReference>
<dbReference type="SMART" id="SM00471">
    <property type="entry name" value="HDc"/>
    <property type="match status" value="1"/>
</dbReference>
<evidence type="ECO:0000256" key="3">
    <source>
        <dbReference type="ARBA" id="ARBA00029754"/>
    </source>
</evidence>
<dbReference type="EMBL" id="RWJF01000001">
    <property type="protein sequence ID" value="RST29638.1"/>
    <property type="molecule type" value="Genomic_DNA"/>
</dbReference>
<dbReference type="Proteomes" id="UP000274661">
    <property type="component" value="Unassembled WGS sequence"/>
</dbReference>
<feature type="domain" description="ACT" evidence="7">
    <location>
        <begin position="624"/>
        <end position="696"/>
    </location>
</feature>
<evidence type="ECO:0000256" key="2">
    <source>
        <dbReference type="ARBA" id="ARBA00014315"/>
    </source>
</evidence>
<dbReference type="GO" id="GO:0015949">
    <property type="term" value="P:nucleobase-containing small molecule interconversion"/>
    <property type="evidence" value="ECO:0007669"/>
    <property type="project" value="UniProtKB-ARBA"/>
</dbReference>
<dbReference type="InterPro" id="IPR006674">
    <property type="entry name" value="HD_domain"/>
</dbReference>
<dbReference type="InterPro" id="IPR007685">
    <property type="entry name" value="RelA_SpoT"/>
</dbReference>
<dbReference type="SUPFAM" id="SSF81271">
    <property type="entry name" value="TGS-like"/>
    <property type="match status" value="1"/>
</dbReference>
<dbReference type="InterPro" id="IPR012675">
    <property type="entry name" value="Beta-grasp_dom_sf"/>
</dbReference>
<dbReference type="Pfam" id="PF13291">
    <property type="entry name" value="ACT_4"/>
    <property type="match status" value="1"/>
</dbReference>
<comment type="function">
    <text evidence="6">In eubacteria ppGpp (guanosine 3'-diphosphate 5'-diphosphate) is a mediator of the stringent response that coordinates a variety of cellular activities in response to changes in nutritional abundance.</text>
</comment>
<dbReference type="Pfam" id="PF04607">
    <property type="entry name" value="RelA_SpoT"/>
    <property type="match status" value="1"/>
</dbReference>
<feature type="domain" description="HD" evidence="8">
    <location>
        <begin position="45"/>
        <end position="144"/>
    </location>
</feature>
<dbReference type="InterPro" id="IPR045600">
    <property type="entry name" value="RelA/SpoT_AH_RIS"/>
</dbReference>
<dbReference type="InterPro" id="IPR002912">
    <property type="entry name" value="ACT_dom"/>
</dbReference>
<comment type="similarity">
    <text evidence="6">Belongs to the relA/spoT family.</text>
</comment>
<evidence type="ECO:0000313" key="10">
    <source>
        <dbReference type="EMBL" id="RST29638.1"/>
    </source>
</evidence>
<organism evidence="10 11">
    <name type="scientific">Sphingomonas ginkgonis</name>
    <dbReference type="NCBI Taxonomy" id="2315330"/>
    <lineage>
        <taxon>Bacteria</taxon>
        <taxon>Pseudomonadati</taxon>
        <taxon>Pseudomonadota</taxon>
        <taxon>Alphaproteobacteria</taxon>
        <taxon>Sphingomonadales</taxon>
        <taxon>Sphingomonadaceae</taxon>
        <taxon>Sphingomonas</taxon>
    </lineage>
</organism>
<dbReference type="FunFam" id="1.10.3210.10:FF:000001">
    <property type="entry name" value="GTP pyrophosphokinase RelA"/>
    <property type="match status" value="1"/>
</dbReference>
<dbReference type="Gene3D" id="3.10.20.30">
    <property type="match status" value="1"/>
</dbReference>
<dbReference type="PANTHER" id="PTHR21262">
    <property type="entry name" value="GUANOSINE-3',5'-BIS DIPHOSPHATE 3'-PYROPHOSPHOHYDROLASE"/>
    <property type="match status" value="1"/>
</dbReference>
<dbReference type="RefSeq" id="WP_126717478.1">
    <property type="nucleotide sequence ID" value="NZ_RWJF01000001.1"/>
</dbReference>
<dbReference type="InterPro" id="IPR012676">
    <property type="entry name" value="TGS-like"/>
</dbReference>
<evidence type="ECO:0000256" key="1">
    <source>
        <dbReference type="ARBA" id="ARBA00013251"/>
    </source>
</evidence>
<keyword evidence="11" id="KW-1185">Reference proteome</keyword>
<dbReference type="InterPro" id="IPR004095">
    <property type="entry name" value="TGS"/>
</dbReference>
<dbReference type="CDD" id="cd04876">
    <property type="entry name" value="ACT_RelA-SpoT"/>
    <property type="match status" value="1"/>
</dbReference>
<sequence>MLRQYELVERVRAYDPDADEALINRAYVFSMKAHGSQTRASGDPYFSHPIEVAGILTDLKLDDETIVTGILHDTIEDTVATTDEIEKKFGPSVARLVDGVTKLSKIEAQSENERAAENLRKFLLALSDDIRVLLVKLADRLHNMRTLHHIKSEEKRRRIARETMDIYAPLAERIGMYAIMSEMQTLAFRQLEPDAYASISRRLQQLHAEGGDIVSRIGLGLQLHLADNGLTAEVTGREKHPFSIWKKMAERHINFEQLSDVMAFRVIVDQPDDCYKALGLIHRRWPMVPGRFKDFISTPKRNGYRSLHTSVIHDSKMRIEIQIRTRAMHEQAERGLAAHWAYKEGKPAAEVKVPWIDDLVEILDHAASPEELLEHTRMAMYQDRIFAFTPKGELIQLPKGATPVDFAYAVHTDLGDKTVGAKVNGRVVPLRTLLENGDQVGILVSDAQQPQPSWLRFVATGKARSAIRRYVRHKERDETVELGRKIYQEIVERLPFPLPKEALPRAIRTLKLDSEDSLMTAVARKRIADEELMEALMPGSTGSDVAPRAPSQRQAISIKGLTPGVAFHLAPCCHPIPGDRIVGLRREDEEIEVHAIGCDLLATGIDADWLDLAWTDDSEGATARLRIVVRNVAGALGTMATTLGQQGANIVNLHLIHRDGSFHTFDADVEVHDLAHLHSIIAALRTVDAVATAERI</sequence>
<proteinExistence type="inferred from homology"/>
<accession>A0A3R9WQW9</accession>
<dbReference type="CDD" id="cd00077">
    <property type="entry name" value="HDc"/>
    <property type="match status" value="1"/>
</dbReference>
<dbReference type="InterPro" id="IPR004811">
    <property type="entry name" value="RelA/Spo_fam"/>
</dbReference>
<dbReference type="FunFam" id="3.10.20.30:FF:000002">
    <property type="entry name" value="GTP pyrophosphokinase (RelA/SpoT)"/>
    <property type="match status" value="1"/>
</dbReference>
<evidence type="ECO:0000259" key="7">
    <source>
        <dbReference type="PROSITE" id="PS51671"/>
    </source>
</evidence>
<dbReference type="InterPro" id="IPR045865">
    <property type="entry name" value="ACT-like_dom_sf"/>
</dbReference>
<dbReference type="SUPFAM" id="SSF81301">
    <property type="entry name" value="Nucleotidyltransferase"/>
    <property type="match status" value="1"/>
</dbReference>
<dbReference type="GO" id="GO:0008893">
    <property type="term" value="F:guanosine-3',5'-bis(diphosphate) 3'-diphosphatase activity"/>
    <property type="evidence" value="ECO:0007669"/>
    <property type="project" value="TreeGrafter"/>
</dbReference>
<evidence type="ECO:0000313" key="11">
    <source>
        <dbReference type="Proteomes" id="UP000274661"/>
    </source>
</evidence>
<dbReference type="EC" id="2.7.6.5" evidence="1"/>
<reference evidence="10 11" key="1">
    <citation type="submission" date="2018-12" db="EMBL/GenBank/DDBJ databases">
        <title>Sphingomonas sp. HMF7854 Genome sequencing and assembly.</title>
        <authorList>
            <person name="Cha I."/>
            <person name="Kang H."/>
            <person name="Kim H."/>
            <person name="Kang J."/>
            <person name="Joh K."/>
        </authorList>
    </citation>
    <scope>NUCLEOTIDE SEQUENCE [LARGE SCALE GENOMIC DNA]</scope>
    <source>
        <strain evidence="10 11">HMF7854</strain>
    </source>
</reference>
<dbReference type="Gene3D" id="3.30.70.260">
    <property type="match status" value="1"/>
</dbReference>
<evidence type="ECO:0000259" key="9">
    <source>
        <dbReference type="PROSITE" id="PS51880"/>
    </source>
</evidence>
<dbReference type="Gene3D" id="3.30.460.10">
    <property type="entry name" value="Beta Polymerase, domain 2"/>
    <property type="match status" value="1"/>
</dbReference>
<dbReference type="GO" id="GO:0042594">
    <property type="term" value="P:response to starvation"/>
    <property type="evidence" value="ECO:0007669"/>
    <property type="project" value="TreeGrafter"/>
</dbReference>
<dbReference type="InterPro" id="IPR043519">
    <property type="entry name" value="NT_sf"/>
</dbReference>
<dbReference type="PROSITE" id="PS51671">
    <property type="entry name" value="ACT"/>
    <property type="match status" value="1"/>
</dbReference>
<dbReference type="NCBIfam" id="TIGR00691">
    <property type="entry name" value="spoT_relA"/>
    <property type="match status" value="1"/>
</dbReference>
<dbReference type="GO" id="GO:0005886">
    <property type="term" value="C:plasma membrane"/>
    <property type="evidence" value="ECO:0007669"/>
    <property type="project" value="TreeGrafter"/>
</dbReference>
<dbReference type="CDD" id="cd01668">
    <property type="entry name" value="TGS_RSH"/>
    <property type="match status" value="1"/>
</dbReference>
<comment type="catalytic activity">
    <reaction evidence="5">
        <text>GTP + ATP = guanosine 3'-diphosphate 5'-triphosphate + AMP</text>
        <dbReference type="Rhea" id="RHEA:22088"/>
        <dbReference type="ChEBI" id="CHEBI:30616"/>
        <dbReference type="ChEBI" id="CHEBI:37565"/>
        <dbReference type="ChEBI" id="CHEBI:142410"/>
        <dbReference type="ChEBI" id="CHEBI:456215"/>
        <dbReference type="EC" id="2.7.6.5"/>
    </reaction>
</comment>
<evidence type="ECO:0000259" key="8">
    <source>
        <dbReference type="PROSITE" id="PS51831"/>
    </source>
</evidence>
<gene>
    <name evidence="10" type="ORF">HMF7854_01435</name>
</gene>
<dbReference type="Pfam" id="PF13328">
    <property type="entry name" value="HD_4"/>
    <property type="match status" value="1"/>
</dbReference>
<evidence type="ECO:0000256" key="5">
    <source>
        <dbReference type="ARBA" id="ARBA00048244"/>
    </source>
</evidence>
<dbReference type="PROSITE" id="PS51831">
    <property type="entry name" value="HD"/>
    <property type="match status" value="1"/>
</dbReference>
<protein>
    <recommendedName>
        <fullName evidence="2">GTP pyrophosphokinase rsh</fullName>
        <ecNumber evidence="1">2.7.6.5</ecNumber>
    </recommendedName>
    <alternativeName>
        <fullName evidence="4">(p)ppGpp synthase</fullName>
    </alternativeName>
    <alternativeName>
        <fullName evidence="3">ATP:GTP 3'-pyrophosphotransferase</fullName>
    </alternativeName>
</protein>
<dbReference type="InterPro" id="IPR003607">
    <property type="entry name" value="HD/PDEase_dom"/>
</dbReference>
<dbReference type="SMART" id="SM00954">
    <property type="entry name" value="RelA_SpoT"/>
    <property type="match status" value="1"/>
</dbReference>
<dbReference type="InterPro" id="IPR033655">
    <property type="entry name" value="TGS_RelA/SpoT"/>
</dbReference>
<dbReference type="OrthoDB" id="9805041at2"/>
<dbReference type="PANTHER" id="PTHR21262:SF36">
    <property type="entry name" value="BIFUNCTIONAL (P)PPGPP SYNTHASE_HYDROLASE SPOT"/>
    <property type="match status" value="1"/>
</dbReference>
<evidence type="ECO:0000256" key="6">
    <source>
        <dbReference type="RuleBase" id="RU003847"/>
    </source>
</evidence>
<dbReference type="AlphaFoldDB" id="A0A3R9WQW9"/>